<dbReference type="eggNOG" id="ENOG502SYPI">
    <property type="taxonomic scope" value="Eukaryota"/>
</dbReference>
<dbReference type="Proteomes" id="UP000003786">
    <property type="component" value="Chromosome 1"/>
</dbReference>
<protein>
    <submittedName>
        <fullName evidence="1">Uncharacterized protein</fullName>
    </submittedName>
</protein>
<dbReference type="OrthoDB" id="366306at2759"/>
<dbReference type="OMA" id="YVEGHGF"/>
<accession>J4C303</accession>
<evidence type="ECO:0000313" key="1">
    <source>
        <dbReference type="EMBL" id="BAM39591.1"/>
    </source>
</evidence>
<reference evidence="1 2" key="1">
    <citation type="journal article" date="2012" name="MBio">
        <title>Comparative genome analysis of three eukaryotic parasites with differing abilities to transform leukocytes reveals key mediators of Theileria-induced leukocyte transformation.</title>
        <authorList>
            <person name="Hayashida K."/>
            <person name="Hara Y."/>
            <person name="Abe T."/>
            <person name="Yamasaki C."/>
            <person name="Toyoda A."/>
            <person name="Kosuge T."/>
            <person name="Suzuki Y."/>
            <person name="Sato Y."/>
            <person name="Kawashima S."/>
            <person name="Katayama T."/>
            <person name="Wakaguri H."/>
            <person name="Inoue N."/>
            <person name="Homma K."/>
            <person name="Tada-Umezaki M."/>
            <person name="Yagi Y."/>
            <person name="Fujii Y."/>
            <person name="Habara T."/>
            <person name="Kanehisa M."/>
            <person name="Watanabe H."/>
            <person name="Ito K."/>
            <person name="Gojobori T."/>
            <person name="Sugawara H."/>
            <person name="Imanishi T."/>
            <person name="Weir W."/>
            <person name="Gardner M."/>
            <person name="Pain A."/>
            <person name="Shiels B."/>
            <person name="Hattori M."/>
            <person name="Nene V."/>
            <person name="Sugimoto C."/>
        </authorList>
    </citation>
    <scope>NUCLEOTIDE SEQUENCE [LARGE SCALE GENOMIC DNA]</scope>
    <source>
        <strain evidence="1 2">Shintoku</strain>
    </source>
</reference>
<proteinExistence type="predicted"/>
<dbReference type="AlphaFoldDB" id="J4C303"/>
<gene>
    <name evidence="1" type="ORF">TOT_010001045</name>
</gene>
<dbReference type="RefSeq" id="XP_009689892.1">
    <property type="nucleotide sequence ID" value="XM_009691597.1"/>
</dbReference>
<dbReference type="KEGG" id="tot:TOT_010001045"/>
<sequence>MDVPRMSFYKPHERVFVNSRRRSNSAIPVKPNNVSEFGRCLPPNDFRQHNAQASKHNSNYLLGSSIVNVNFVNNVSNLNRGFDGFRNIPILNYPNYHRGYLTSNGGNSIIRNHSAIRDTSNTKILNNPYPFENYTYKNNTPVPPVVNKRALNNEDRIISNNSHPSSRSVEIIENRENAVPILTKNFISDSIAELEKPKENPKTYSKTQDKSCVLNKSPDLKRSERKIKLNQFLDKIKNENENLANSQKRVKINIGKPTHEFVAKFPEPVEKELESWHNSHNSSLKWERVKHGLYSVDGSIVHLLKLNGSLYVEGHGFKKHKGKMTIMKFVEEKESKALREKSE</sequence>
<dbReference type="GeneID" id="20713866"/>
<dbReference type="VEuPathDB" id="PiroplasmaDB:TOT_010001045"/>
<organism evidence="1 2">
    <name type="scientific">Theileria orientalis strain Shintoku</name>
    <dbReference type="NCBI Taxonomy" id="869250"/>
    <lineage>
        <taxon>Eukaryota</taxon>
        <taxon>Sar</taxon>
        <taxon>Alveolata</taxon>
        <taxon>Apicomplexa</taxon>
        <taxon>Aconoidasida</taxon>
        <taxon>Piroplasmida</taxon>
        <taxon>Theileriidae</taxon>
        <taxon>Theileria</taxon>
    </lineage>
</organism>
<dbReference type="EMBL" id="AP011946">
    <property type="protein sequence ID" value="BAM39591.1"/>
    <property type="molecule type" value="Genomic_DNA"/>
</dbReference>
<name>J4C303_THEOR</name>
<keyword evidence="2" id="KW-1185">Reference proteome</keyword>
<evidence type="ECO:0000313" key="2">
    <source>
        <dbReference type="Proteomes" id="UP000003786"/>
    </source>
</evidence>